<gene>
    <name evidence="4" type="ORF">OO016_09500</name>
</gene>
<dbReference type="Pfam" id="PF07494">
    <property type="entry name" value="Reg_prop"/>
    <property type="match status" value="1"/>
</dbReference>
<evidence type="ECO:0000313" key="4">
    <source>
        <dbReference type="EMBL" id="MCX2719836.1"/>
    </source>
</evidence>
<feature type="coiled-coil region" evidence="1">
    <location>
        <begin position="780"/>
        <end position="807"/>
    </location>
</feature>
<dbReference type="InterPro" id="IPR036388">
    <property type="entry name" value="WH-like_DNA-bd_sf"/>
</dbReference>
<dbReference type="RefSeq" id="WP_266012984.1">
    <property type="nucleotide sequence ID" value="NZ_JAPFQP010000003.1"/>
</dbReference>
<protein>
    <submittedName>
        <fullName evidence="4">Triple tyrosine motif-containing protein</fullName>
    </submittedName>
</protein>
<name>A0AAE3SP50_9FLAO</name>
<dbReference type="InterPro" id="IPR016032">
    <property type="entry name" value="Sig_transdc_resp-reg_C-effctor"/>
</dbReference>
<dbReference type="Gene3D" id="2.60.40.10">
    <property type="entry name" value="Immunoglobulins"/>
    <property type="match status" value="1"/>
</dbReference>
<dbReference type="InterPro" id="IPR015943">
    <property type="entry name" value="WD40/YVTN_repeat-like_dom_sf"/>
</dbReference>
<keyword evidence="5" id="KW-1185">Reference proteome</keyword>
<dbReference type="SUPFAM" id="SSF46894">
    <property type="entry name" value="C-terminal effector domain of the bipartite response regulators"/>
    <property type="match status" value="1"/>
</dbReference>
<proteinExistence type="predicted"/>
<dbReference type="SMART" id="SM00421">
    <property type="entry name" value="HTH_LUXR"/>
    <property type="match status" value="1"/>
</dbReference>
<evidence type="ECO:0000313" key="5">
    <source>
        <dbReference type="Proteomes" id="UP001207116"/>
    </source>
</evidence>
<dbReference type="InterPro" id="IPR011123">
    <property type="entry name" value="Y_Y_Y"/>
</dbReference>
<keyword evidence="2" id="KW-1133">Transmembrane helix</keyword>
<comment type="caution">
    <text evidence="4">The sequence shown here is derived from an EMBL/GenBank/DDBJ whole genome shotgun (WGS) entry which is preliminary data.</text>
</comment>
<dbReference type="SUPFAM" id="SSF63829">
    <property type="entry name" value="Calcium-dependent phosphotriesterase"/>
    <property type="match status" value="1"/>
</dbReference>
<feature type="transmembrane region" description="Helical" evidence="2">
    <location>
        <begin position="734"/>
        <end position="755"/>
    </location>
</feature>
<feature type="domain" description="HTH luxR-type" evidence="3">
    <location>
        <begin position="877"/>
        <end position="934"/>
    </location>
</feature>
<dbReference type="Pfam" id="PF07495">
    <property type="entry name" value="Y_Y_Y"/>
    <property type="match status" value="1"/>
</dbReference>
<sequence>MKIFFRSLFIVLICFTGIEAQELPPVQNFAPADYAAENQNWAISQAADKRIFVANNEGLLVYNGAKWISYPSPNGSIMRSVYVDDNRIYTGCYMEFGYWEPDDFGILQYKSLSHSIKNQLVEDEEFWTILPVNGYLLFQSLNRIYVYNKSSATFSIIDSESRIPKVFAIGQQVYFQKMGQGLYKVENGDEILLHDDEPVQQDEIVSLFEIEENVILLTRNNGFYQMAGSSLEKWSTPDESLFDEISIYSALQMEDGHIALGTISNGLLILDDRGRVVYKIDEIKGLRNNTVLALFQDMDQNLWLGLDNGIAYVNLKSPFRVFRDNRGVVGSIYAAAVKEDILYLGTNQGLFYRNLHAQGEFQLIPGTQGQVWSLNMIDGTLFCGHHTGTFVVEGDRARRILQIPGTWKVGRIPGERGLLLQGNYDGLYVLSKSGDNWGLRNKIEGFDNSSRYFEAFKGEVFVNHEYKGVFRVKVDEQYRTASEVTTDTTLICHNSGMVKYQDQLIYGCSAGIFAYDFDTGTFSRDSLLSKAYTKDTYVSGKLNVDEGNDLLWVFTKSGIQYIAMDSFGNTPIINTIPLADKDRNGIMGYESVIAMPNETGNFLFGTSSGYLTADISYEDEGNFNVVIEGVKKGNGRTGFSGATTVNPNNTGEFDPEDNYVAFSFYVAEYSKYIRPKYQYQLLGMYPEWSAWSEEAMASFENLPYGDYTFKVRARIGNNLSANTATYEFRINRPWYLLNYMLVIYSIVGILLLLFIHRTYILYFRRQQKKLEKDNKREMKLLKLQKDREIVRLKNEQLKEDFKNKSNELAASTMSIIKKNELLTRVKEQLLESDSKENARQLIEIINRNLTHDDDWELFQEAFNNADREFLGKLKSVHPNLTPNDIRLCSYLRLNLSSKEIAQLLHISTRSVEIKRYRLRKKMDLNHDENLVNYILQL</sequence>
<dbReference type="Gene3D" id="2.130.10.10">
    <property type="entry name" value="YVTN repeat-like/Quinoprotein amine dehydrogenase"/>
    <property type="match status" value="1"/>
</dbReference>
<reference evidence="4" key="1">
    <citation type="submission" date="2022-11" db="EMBL/GenBank/DDBJ databases">
        <title>The characterization of three novel Bacteroidetes species and genomic analysis of their roles in tidal elemental geochemical cycles.</title>
        <authorList>
            <person name="Ma K.-J."/>
        </authorList>
    </citation>
    <scope>NUCLEOTIDE SEQUENCE</scope>
    <source>
        <strain evidence="4">M415</strain>
    </source>
</reference>
<dbReference type="Proteomes" id="UP001207116">
    <property type="component" value="Unassembled WGS sequence"/>
</dbReference>
<keyword evidence="1" id="KW-0175">Coiled coil</keyword>
<dbReference type="GO" id="GO:0006355">
    <property type="term" value="P:regulation of DNA-templated transcription"/>
    <property type="evidence" value="ECO:0007669"/>
    <property type="project" value="InterPro"/>
</dbReference>
<organism evidence="4 5">
    <name type="scientific">Lentiprolixibacter aurantiacus</name>
    <dbReference type="NCBI Taxonomy" id="2993939"/>
    <lineage>
        <taxon>Bacteria</taxon>
        <taxon>Pseudomonadati</taxon>
        <taxon>Bacteroidota</taxon>
        <taxon>Flavobacteriia</taxon>
        <taxon>Flavobacteriales</taxon>
        <taxon>Flavobacteriaceae</taxon>
        <taxon>Lentiprolixibacter</taxon>
    </lineage>
</organism>
<dbReference type="AlphaFoldDB" id="A0AAE3SP50"/>
<keyword evidence="2" id="KW-0812">Transmembrane</keyword>
<accession>A0AAE3SP50</accession>
<dbReference type="InterPro" id="IPR000792">
    <property type="entry name" value="Tscrpt_reg_LuxR_C"/>
</dbReference>
<dbReference type="EMBL" id="JAPFQP010000003">
    <property type="protein sequence ID" value="MCX2719836.1"/>
    <property type="molecule type" value="Genomic_DNA"/>
</dbReference>
<evidence type="ECO:0000256" key="2">
    <source>
        <dbReference type="SAM" id="Phobius"/>
    </source>
</evidence>
<evidence type="ECO:0000259" key="3">
    <source>
        <dbReference type="SMART" id="SM00421"/>
    </source>
</evidence>
<dbReference type="InterPro" id="IPR011110">
    <property type="entry name" value="Reg_prop"/>
</dbReference>
<dbReference type="GO" id="GO:0003677">
    <property type="term" value="F:DNA binding"/>
    <property type="evidence" value="ECO:0007669"/>
    <property type="project" value="InterPro"/>
</dbReference>
<keyword evidence="2" id="KW-0472">Membrane</keyword>
<dbReference type="InterPro" id="IPR013783">
    <property type="entry name" value="Ig-like_fold"/>
</dbReference>
<dbReference type="Gene3D" id="1.10.10.10">
    <property type="entry name" value="Winged helix-like DNA-binding domain superfamily/Winged helix DNA-binding domain"/>
    <property type="match status" value="1"/>
</dbReference>
<evidence type="ECO:0000256" key="1">
    <source>
        <dbReference type="SAM" id="Coils"/>
    </source>
</evidence>